<evidence type="ECO:0000256" key="9">
    <source>
        <dbReference type="SAM" id="Phobius"/>
    </source>
</evidence>
<evidence type="ECO:0000256" key="3">
    <source>
        <dbReference type="ARBA" id="ARBA00022475"/>
    </source>
</evidence>
<name>A0A2R4VS36_9PROT</name>
<gene>
    <name evidence="12" type="ORF">A6A40_19330</name>
</gene>
<dbReference type="GO" id="GO:0140359">
    <property type="term" value="F:ABC-type transporter activity"/>
    <property type="evidence" value="ECO:0007669"/>
    <property type="project" value="InterPro"/>
</dbReference>
<dbReference type="InterPro" id="IPR036640">
    <property type="entry name" value="ABC1_TM_sf"/>
</dbReference>
<accession>A0A2R4VS36</accession>
<feature type="domain" description="ABC transporter" evidence="10">
    <location>
        <begin position="332"/>
        <end position="567"/>
    </location>
</feature>
<dbReference type="PROSITE" id="PS50893">
    <property type="entry name" value="ABC_TRANSPORTER_2"/>
    <property type="match status" value="1"/>
</dbReference>
<dbReference type="GO" id="GO:0005886">
    <property type="term" value="C:plasma membrane"/>
    <property type="evidence" value="ECO:0007669"/>
    <property type="project" value="UniProtKB-SubCell"/>
</dbReference>
<evidence type="ECO:0000259" key="11">
    <source>
        <dbReference type="PROSITE" id="PS50929"/>
    </source>
</evidence>
<dbReference type="InterPro" id="IPR017871">
    <property type="entry name" value="ABC_transporter-like_CS"/>
</dbReference>
<dbReference type="EMBL" id="CP028903">
    <property type="protein sequence ID" value="AWB07211.1"/>
    <property type="molecule type" value="Genomic_DNA"/>
</dbReference>
<feature type="transmembrane region" description="Helical" evidence="9">
    <location>
        <begin position="134"/>
        <end position="151"/>
    </location>
</feature>
<feature type="domain" description="ABC transmembrane type-1" evidence="11">
    <location>
        <begin position="12"/>
        <end position="290"/>
    </location>
</feature>
<evidence type="ECO:0000256" key="6">
    <source>
        <dbReference type="ARBA" id="ARBA00022840"/>
    </source>
</evidence>
<keyword evidence="3" id="KW-1003">Cell membrane</keyword>
<evidence type="ECO:0000313" key="13">
    <source>
        <dbReference type="Proteomes" id="UP000077405"/>
    </source>
</evidence>
<dbReference type="Proteomes" id="UP000077405">
    <property type="component" value="Plasmid pYZ2"/>
</dbReference>
<evidence type="ECO:0000256" key="4">
    <source>
        <dbReference type="ARBA" id="ARBA00022692"/>
    </source>
</evidence>
<dbReference type="InterPro" id="IPR039421">
    <property type="entry name" value="Type_1_exporter"/>
</dbReference>
<dbReference type="AlphaFoldDB" id="A0A2R4VS36"/>
<dbReference type="PROSITE" id="PS50929">
    <property type="entry name" value="ABC_TM1F"/>
    <property type="match status" value="1"/>
</dbReference>
<proteinExistence type="predicted"/>
<dbReference type="PANTHER" id="PTHR24221">
    <property type="entry name" value="ATP-BINDING CASSETTE SUB-FAMILY B"/>
    <property type="match status" value="1"/>
</dbReference>
<dbReference type="Gene3D" id="3.40.50.300">
    <property type="entry name" value="P-loop containing nucleotide triphosphate hydrolases"/>
    <property type="match status" value="1"/>
</dbReference>
<evidence type="ECO:0000256" key="7">
    <source>
        <dbReference type="ARBA" id="ARBA00022989"/>
    </source>
</evidence>
<protein>
    <submittedName>
        <fullName evidence="12">ABC transporter</fullName>
    </submittedName>
</protein>
<evidence type="ECO:0000259" key="10">
    <source>
        <dbReference type="PROSITE" id="PS50893"/>
    </source>
</evidence>
<keyword evidence="6" id="KW-0067">ATP-binding</keyword>
<keyword evidence="12" id="KW-0614">Plasmid</keyword>
<keyword evidence="13" id="KW-1185">Reference proteome</keyword>
<dbReference type="OrthoDB" id="5288404at2"/>
<dbReference type="SUPFAM" id="SSF52540">
    <property type="entry name" value="P-loop containing nucleoside triphosphate hydrolases"/>
    <property type="match status" value="1"/>
</dbReference>
<sequence>MAVGGSVRRRIAVSVVIGLAVTACYGLQGGLLALLLAHAVGGAPDPQVMAPHVMPLLLALVAVLLARALLLWGAEIAAQATARTVKETLRGRLLRHLFDLGPGVTLRRRTGELQAILVGGVEALETYHSRYLPAVWNAALGCCGILAAIAAVDWPSAALLCLFVGGFPVLDRLWLRWRMPRTSGIFAALGALGAYLLDSLQGIVTVKAFGASARRRAVLADHAAALRRESMTTLAVTLMRTGLTGLVMLSGMALVLSAGAWRVSSGTLDPFAMLVTLFLAREAFRPLERLEREFHSAWAVGGAVAPIMEFLAMEPPVREANRPLPAPPTHDIRFEDVRFSYAGGGAPSLDAVSFHVGAREHVALVGPSGAGKSTVVALLLRLFDPDAGTIRIGGTDIRSLPLETLRSLISVVSQDTVLFEGTVADNLKLAKPDATDEEIRAAAQAAHIDSLIESLPLGYATRIGERGATLSGGQRQRIAIARALLKNAPILILDEATSSVDPASEQAIREALARSSGRRTTLVIAHRLSAVADADRILVFDGGRLVEDGARPDLERSGGVYARLAALQGEAA</sequence>
<feature type="transmembrane region" description="Helical" evidence="9">
    <location>
        <begin position="237"/>
        <end position="261"/>
    </location>
</feature>
<organism evidence="12 13">
    <name type="scientific">Azospirillum humicireducens</name>
    <dbReference type="NCBI Taxonomy" id="1226968"/>
    <lineage>
        <taxon>Bacteria</taxon>
        <taxon>Pseudomonadati</taxon>
        <taxon>Pseudomonadota</taxon>
        <taxon>Alphaproteobacteria</taxon>
        <taxon>Rhodospirillales</taxon>
        <taxon>Azospirillaceae</taxon>
        <taxon>Azospirillum</taxon>
    </lineage>
</organism>
<dbReference type="Pfam" id="PF00664">
    <property type="entry name" value="ABC_membrane"/>
    <property type="match status" value="1"/>
</dbReference>
<keyword evidence="2" id="KW-0813">Transport</keyword>
<geneLocation type="plasmid" evidence="12 13">
    <name>pYZ2</name>
</geneLocation>
<feature type="transmembrane region" description="Helical" evidence="9">
    <location>
        <begin position="12"/>
        <end position="40"/>
    </location>
</feature>
<keyword evidence="5" id="KW-0547">Nucleotide-binding</keyword>
<evidence type="ECO:0000313" key="12">
    <source>
        <dbReference type="EMBL" id="AWB07211.1"/>
    </source>
</evidence>
<keyword evidence="4 9" id="KW-0812">Transmembrane</keyword>
<keyword evidence="7 9" id="KW-1133">Transmembrane helix</keyword>
<dbReference type="InterPro" id="IPR027417">
    <property type="entry name" value="P-loop_NTPase"/>
</dbReference>
<dbReference type="PROSITE" id="PS00211">
    <property type="entry name" value="ABC_TRANSPORTER_1"/>
    <property type="match status" value="1"/>
</dbReference>
<dbReference type="SMART" id="SM00382">
    <property type="entry name" value="AAA"/>
    <property type="match status" value="1"/>
</dbReference>
<dbReference type="Gene3D" id="1.20.1560.10">
    <property type="entry name" value="ABC transporter type 1, transmembrane domain"/>
    <property type="match status" value="1"/>
</dbReference>
<dbReference type="InterPro" id="IPR003439">
    <property type="entry name" value="ABC_transporter-like_ATP-bd"/>
</dbReference>
<evidence type="ECO:0000256" key="1">
    <source>
        <dbReference type="ARBA" id="ARBA00004651"/>
    </source>
</evidence>
<dbReference type="FunFam" id="3.40.50.300:FF:000221">
    <property type="entry name" value="Multidrug ABC transporter ATP-binding protein"/>
    <property type="match status" value="1"/>
</dbReference>
<reference evidence="12 13" key="1">
    <citation type="submission" date="2018-04" db="EMBL/GenBank/DDBJ databases">
        <title>Complete genome sequence of the nitrogen-fixing bacterium Azospirillum humicireducens type strain SgZ-5.</title>
        <authorList>
            <person name="Yu Z."/>
        </authorList>
    </citation>
    <scope>NUCLEOTIDE SEQUENCE [LARGE SCALE GENOMIC DNA]</scope>
    <source>
        <strain evidence="12 13">SgZ-5</strain>
        <plasmid evidence="12 13">pYZ2</plasmid>
    </source>
</reference>
<dbReference type="InterPro" id="IPR003593">
    <property type="entry name" value="AAA+_ATPase"/>
</dbReference>
<evidence type="ECO:0000256" key="2">
    <source>
        <dbReference type="ARBA" id="ARBA00022448"/>
    </source>
</evidence>
<dbReference type="InterPro" id="IPR011527">
    <property type="entry name" value="ABC1_TM_dom"/>
</dbReference>
<evidence type="ECO:0000256" key="5">
    <source>
        <dbReference type="ARBA" id="ARBA00022741"/>
    </source>
</evidence>
<dbReference type="SUPFAM" id="SSF90123">
    <property type="entry name" value="ABC transporter transmembrane region"/>
    <property type="match status" value="1"/>
</dbReference>
<feature type="transmembrane region" description="Helical" evidence="9">
    <location>
        <begin position="52"/>
        <end position="74"/>
    </location>
</feature>
<keyword evidence="8 9" id="KW-0472">Membrane</keyword>
<dbReference type="PANTHER" id="PTHR24221:SF646">
    <property type="entry name" value="HAEMOLYSIN SECRETION ATP-BINDING PROTEIN"/>
    <property type="match status" value="1"/>
</dbReference>
<dbReference type="GO" id="GO:0005524">
    <property type="term" value="F:ATP binding"/>
    <property type="evidence" value="ECO:0007669"/>
    <property type="project" value="UniProtKB-KW"/>
</dbReference>
<evidence type="ECO:0000256" key="8">
    <source>
        <dbReference type="ARBA" id="ARBA00023136"/>
    </source>
</evidence>
<dbReference type="KEGG" id="ahu:A6A40_19330"/>
<dbReference type="GO" id="GO:0016887">
    <property type="term" value="F:ATP hydrolysis activity"/>
    <property type="evidence" value="ECO:0007669"/>
    <property type="project" value="InterPro"/>
</dbReference>
<dbReference type="GO" id="GO:0034040">
    <property type="term" value="F:ATPase-coupled lipid transmembrane transporter activity"/>
    <property type="evidence" value="ECO:0007669"/>
    <property type="project" value="TreeGrafter"/>
</dbReference>
<comment type="subcellular location">
    <subcellularLocation>
        <location evidence="1">Cell membrane</location>
        <topology evidence="1">Multi-pass membrane protein</topology>
    </subcellularLocation>
</comment>
<dbReference type="Pfam" id="PF00005">
    <property type="entry name" value="ABC_tran"/>
    <property type="match status" value="1"/>
</dbReference>